<gene>
    <name evidence="2" type="ORF">ABE28_015110</name>
</gene>
<keyword evidence="1" id="KW-0472">Membrane</keyword>
<accession>A0A1B3XR28</accession>
<evidence type="ECO:0008006" key="4">
    <source>
        <dbReference type="Google" id="ProtNLM"/>
    </source>
</evidence>
<feature type="transmembrane region" description="Helical" evidence="1">
    <location>
        <begin position="6"/>
        <end position="30"/>
    </location>
</feature>
<protein>
    <recommendedName>
        <fullName evidence="4">Competence protein ComG</fullName>
    </recommendedName>
</protein>
<dbReference type="Proteomes" id="UP000077926">
    <property type="component" value="Chromosome"/>
</dbReference>
<evidence type="ECO:0000313" key="2">
    <source>
        <dbReference type="EMBL" id="AOH55688.1"/>
    </source>
</evidence>
<keyword evidence="1" id="KW-1133">Transmembrane helix</keyword>
<keyword evidence="1" id="KW-0812">Transmembrane</keyword>
<proteinExistence type="predicted"/>
<evidence type="ECO:0000256" key="1">
    <source>
        <dbReference type="SAM" id="Phobius"/>
    </source>
</evidence>
<reference evidence="2 3" key="1">
    <citation type="submission" date="2016-08" db="EMBL/GenBank/DDBJ databases">
        <title>Complete genome sequence of Bacillus muralis G25-68, a strain with toxicity to nematodes.</title>
        <authorList>
            <person name="Zheng Z."/>
        </authorList>
    </citation>
    <scope>NUCLEOTIDE SEQUENCE [LARGE SCALE GENOMIC DNA]</scope>
    <source>
        <strain evidence="2 3">G25-68</strain>
    </source>
</reference>
<dbReference type="RefSeq" id="WP_064463338.1">
    <property type="nucleotide sequence ID" value="NZ_CP017080.1"/>
</dbReference>
<dbReference type="OrthoDB" id="2874972at2"/>
<dbReference type="AlphaFoldDB" id="A0A1B3XR28"/>
<sequence>MRNCKGYVYLELIAAFSVCIFLVLSILPILEKVMTDRKNMIMRTEAHHLLYERLTAFMDGEIQGMEQEFIIQERMYRMIWKDGKDSMGTIEGCVRYEDASGRSQTICDTATK</sequence>
<dbReference type="STRING" id="264697.ABE28_015110"/>
<organism evidence="2 3">
    <name type="scientific">Peribacillus muralis</name>
    <dbReference type="NCBI Taxonomy" id="264697"/>
    <lineage>
        <taxon>Bacteria</taxon>
        <taxon>Bacillati</taxon>
        <taxon>Bacillota</taxon>
        <taxon>Bacilli</taxon>
        <taxon>Bacillales</taxon>
        <taxon>Bacillaceae</taxon>
        <taxon>Peribacillus</taxon>
    </lineage>
</organism>
<keyword evidence="3" id="KW-1185">Reference proteome</keyword>
<dbReference type="KEGG" id="bmur:ABE28_015110"/>
<dbReference type="EMBL" id="CP017080">
    <property type="protein sequence ID" value="AOH55688.1"/>
    <property type="molecule type" value="Genomic_DNA"/>
</dbReference>
<name>A0A1B3XR28_9BACI</name>
<evidence type="ECO:0000313" key="3">
    <source>
        <dbReference type="Proteomes" id="UP000077926"/>
    </source>
</evidence>